<dbReference type="InterPro" id="IPR016161">
    <property type="entry name" value="Ald_DH/histidinol_DH"/>
</dbReference>
<dbReference type="PANTHER" id="PTHR43570">
    <property type="entry name" value="ALDEHYDE DEHYDROGENASE"/>
    <property type="match status" value="1"/>
</dbReference>
<dbReference type="PROSITE" id="PS00687">
    <property type="entry name" value="ALDEHYDE_DEHYDR_GLU"/>
    <property type="match status" value="1"/>
</dbReference>
<dbReference type="InterPro" id="IPR015590">
    <property type="entry name" value="Aldehyde_DH_dom"/>
</dbReference>
<dbReference type="InterPro" id="IPR029510">
    <property type="entry name" value="Ald_DH_CS_GLU"/>
</dbReference>
<organism evidence="5">
    <name type="scientific">bioreactor metagenome</name>
    <dbReference type="NCBI Taxonomy" id="1076179"/>
    <lineage>
        <taxon>unclassified sequences</taxon>
        <taxon>metagenomes</taxon>
        <taxon>ecological metagenomes</taxon>
    </lineage>
</organism>
<comment type="similarity">
    <text evidence="1">Belongs to the aldehyde dehydrogenase family.</text>
</comment>
<evidence type="ECO:0000256" key="3">
    <source>
        <dbReference type="ARBA" id="ARBA00023027"/>
    </source>
</evidence>
<dbReference type="InterPro" id="IPR016160">
    <property type="entry name" value="Ald_DH_CS_CYS"/>
</dbReference>
<dbReference type="Pfam" id="PF00171">
    <property type="entry name" value="Aldedh"/>
    <property type="match status" value="1"/>
</dbReference>
<dbReference type="FunFam" id="3.40.605.10:FF:000004">
    <property type="entry name" value="Aldehyde dehydrogenase"/>
    <property type="match status" value="1"/>
</dbReference>
<sequence>MEYQEIINKQWAFFQTNVTKNIRFRADQLSKLKTILQRNEKRLYEAIYADFRKGEFETYATELGILYNDISESIRKMRRWSRPKRVLTNLPNMPARSYIMPEPFGVCLVIGAWNYPYQLSFAPVVAALAAGNTVILKPSELSAHTSALMAELINNNFDPGVFHVIEGGVPETTELLKEKFDKIFFTGSVPVGNIVYQAAAKNLTPVTLELGGKSPAFVFADTNLEVTAKRLVWGKFLNAGQTCIAPDYVLVENKIKDRFLAAIKAQIDEFRYSFENKNHVQIINERNFDRLVNLIDSSKIIYGGEHDRNERYISPTILNDLDFSHPVMDDEIFGPILPVIGFDNVESVIAEVKNRPKPLACYVFTKNKKLRAKILQEISFGGGAVNDTIMHISNPRLPFGGVGHSGTGSYHGEAGFRTFSHYKSVMYKPFHFEPNLKYPPYTEGKMKWLKRFLR</sequence>
<dbReference type="GO" id="GO:0004029">
    <property type="term" value="F:aldehyde dehydrogenase (NAD+) activity"/>
    <property type="evidence" value="ECO:0007669"/>
    <property type="project" value="UniProtKB-EC"/>
</dbReference>
<dbReference type="InterPro" id="IPR012394">
    <property type="entry name" value="Aldehyde_DH_NAD(P)"/>
</dbReference>
<name>A0A644WYB9_9ZZZZ</name>
<keyword evidence="2 5" id="KW-0560">Oxidoreductase</keyword>
<dbReference type="EC" id="1.2.1.3" evidence="5"/>
<dbReference type="PIRSF" id="PIRSF036492">
    <property type="entry name" value="ALDH"/>
    <property type="match status" value="1"/>
</dbReference>
<dbReference type="GO" id="GO:0005737">
    <property type="term" value="C:cytoplasm"/>
    <property type="evidence" value="ECO:0007669"/>
    <property type="project" value="TreeGrafter"/>
</dbReference>
<proteinExistence type="inferred from homology"/>
<evidence type="ECO:0000259" key="4">
    <source>
        <dbReference type="Pfam" id="PF00171"/>
    </source>
</evidence>
<protein>
    <submittedName>
        <fullName evidence="5">Aldehyde dehydrogenase</fullName>
        <ecNumber evidence="5">1.2.1.3</ecNumber>
    </submittedName>
</protein>
<dbReference type="EMBL" id="VSSQ01001292">
    <property type="protein sequence ID" value="MPM07034.1"/>
    <property type="molecule type" value="Genomic_DNA"/>
</dbReference>
<dbReference type="PANTHER" id="PTHR43570:SF16">
    <property type="entry name" value="ALDEHYDE DEHYDROGENASE TYPE III, ISOFORM Q"/>
    <property type="match status" value="1"/>
</dbReference>
<dbReference type="CDD" id="cd07136">
    <property type="entry name" value="ALDH_YwdH-P39616"/>
    <property type="match status" value="1"/>
</dbReference>
<dbReference type="Gene3D" id="3.40.309.10">
    <property type="entry name" value="Aldehyde Dehydrogenase, Chain A, domain 2"/>
    <property type="match status" value="1"/>
</dbReference>
<dbReference type="InterPro" id="IPR016163">
    <property type="entry name" value="Ald_DH_C"/>
</dbReference>
<comment type="caution">
    <text evidence="5">The sequence shown here is derived from an EMBL/GenBank/DDBJ whole genome shotgun (WGS) entry which is preliminary data.</text>
</comment>
<evidence type="ECO:0000256" key="2">
    <source>
        <dbReference type="ARBA" id="ARBA00023002"/>
    </source>
</evidence>
<dbReference type="AlphaFoldDB" id="A0A644WYB9"/>
<evidence type="ECO:0000256" key="1">
    <source>
        <dbReference type="ARBA" id="ARBA00009986"/>
    </source>
</evidence>
<dbReference type="PROSITE" id="PS00070">
    <property type="entry name" value="ALDEHYDE_DEHYDR_CYS"/>
    <property type="match status" value="1"/>
</dbReference>
<accession>A0A644WYB9</accession>
<gene>
    <name evidence="5" type="primary">alkH_4</name>
    <name evidence="5" type="ORF">SDC9_53338</name>
</gene>
<evidence type="ECO:0000313" key="5">
    <source>
        <dbReference type="EMBL" id="MPM07034.1"/>
    </source>
</evidence>
<feature type="domain" description="Aldehyde dehydrogenase" evidence="4">
    <location>
        <begin position="12"/>
        <end position="425"/>
    </location>
</feature>
<dbReference type="InterPro" id="IPR016162">
    <property type="entry name" value="Ald_DH_N"/>
</dbReference>
<dbReference type="SUPFAM" id="SSF53720">
    <property type="entry name" value="ALDH-like"/>
    <property type="match status" value="1"/>
</dbReference>
<dbReference type="Gene3D" id="3.40.605.10">
    <property type="entry name" value="Aldehyde Dehydrogenase, Chain A, domain 1"/>
    <property type="match status" value="1"/>
</dbReference>
<keyword evidence="3" id="KW-0520">NAD</keyword>
<reference evidence="5" key="1">
    <citation type="submission" date="2019-08" db="EMBL/GenBank/DDBJ databases">
        <authorList>
            <person name="Kucharzyk K."/>
            <person name="Murdoch R.W."/>
            <person name="Higgins S."/>
            <person name="Loffler F."/>
        </authorList>
    </citation>
    <scope>NUCLEOTIDE SEQUENCE</scope>
</reference>
<dbReference type="GO" id="GO:0006081">
    <property type="term" value="P:aldehyde metabolic process"/>
    <property type="evidence" value="ECO:0007669"/>
    <property type="project" value="InterPro"/>
</dbReference>
<dbReference type="FunFam" id="3.40.309.10:FF:000003">
    <property type="entry name" value="Aldehyde dehydrogenase"/>
    <property type="match status" value="1"/>
</dbReference>